<dbReference type="PANTHER" id="PTHR14187:SF5">
    <property type="entry name" value="HEAT SHOCK 70 KDA PROTEIN 12A"/>
    <property type="match status" value="1"/>
</dbReference>
<proteinExistence type="predicted"/>
<evidence type="ECO:0000313" key="1">
    <source>
        <dbReference type="EMBL" id="KAH3822080.1"/>
    </source>
</evidence>
<evidence type="ECO:0000313" key="2">
    <source>
        <dbReference type="Proteomes" id="UP000828390"/>
    </source>
</evidence>
<dbReference type="EMBL" id="JAIWYP010000005">
    <property type="protein sequence ID" value="KAH3822080.1"/>
    <property type="molecule type" value="Genomic_DNA"/>
</dbReference>
<protein>
    <submittedName>
        <fullName evidence="1">Uncharacterized protein</fullName>
    </submittedName>
</protein>
<reference evidence="1" key="2">
    <citation type="submission" date="2020-11" db="EMBL/GenBank/DDBJ databases">
        <authorList>
            <person name="McCartney M.A."/>
            <person name="Auch B."/>
            <person name="Kono T."/>
            <person name="Mallez S."/>
            <person name="Becker A."/>
            <person name="Gohl D.M."/>
            <person name="Silverstein K.A.T."/>
            <person name="Koren S."/>
            <person name="Bechman K.B."/>
            <person name="Herman A."/>
            <person name="Abrahante J.E."/>
            <person name="Garbe J."/>
        </authorList>
    </citation>
    <scope>NUCLEOTIDE SEQUENCE</scope>
    <source>
        <strain evidence="1">Duluth1</strain>
        <tissue evidence="1">Whole animal</tissue>
    </source>
</reference>
<dbReference type="AlphaFoldDB" id="A0A9D4JRN8"/>
<gene>
    <name evidence="1" type="ORF">DPMN_123850</name>
</gene>
<organism evidence="1 2">
    <name type="scientific">Dreissena polymorpha</name>
    <name type="common">Zebra mussel</name>
    <name type="synonym">Mytilus polymorpha</name>
    <dbReference type="NCBI Taxonomy" id="45954"/>
    <lineage>
        <taxon>Eukaryota</taxon>
        <taxon>Metazoa</taxon>
        <taxon>Spiralia</taxon>
        <taxon>Lophotrochozoa</taxon>
        <taxon>Mollusca</taxon>
        <taxon>Bivalvia</taxon>
        <taxon>Autobranchia</taxon>
        <taxon>Heteroconchia</taxon>
        <taxon>Euheterodonta</taxon>
        <taxon>Imparidentia</taxon>
        <taxon>Neoheterodontei</taxon>
        <taxon>Myida</taxon>
        <taxon>Dreissenoidea</taxon>
        <taxon>Dreissenidae</taxon>
        <taxon>Dreissena</taxon>
    </lineage>
</organism>
<dbReference type="InterPro" id="IPR043129">
    <property type="entry name" value="ATPase_NBD"/>
</dbReference>
<accession>A0A9D4JRN8</accession>
<name>A0A9D4JRN8_DREPO</name>
<dbReference type="PANTHER" id="PTHR14187">
    <property type="entry name" value="ALPHA KINASE/ELONGATION FACTOR 2 KINASE"/>
    <property type="match status" value="1"/>
</dbReference>
<keyword evidence="2" id="KW-1185">Reference proteome</keyword>
<dbReference type="SUPFAM" id="SSF53067">
    <property type="entry name" value="Actin-like ATPase domain"/>
    <property type="match status" value="1"/>
</dbReference>
<comment type="caution">
    <text evidence="1">The sequence shown here is derived from an EMBL/GenBank/DDBJ whole genome shotgun (WGS) entry which is preliminary data.</text>
</comment>
<dbReference type="Proteomes" id="UP000828390">
    <property type="component" value="Unassembled WGS sequence"/>
</dbReference>
<reference evidence="1" key="1">
    <citation type="journal article" date="2019" name="bioRxiv">
        <title>The Genome of the Zebra Mussel, Dreissena polymorpha: A Resource for Invasive Species Research.</title>
        <authorList>
            <person name="McCartney M.A."/>
            <person name="Auch B."/>
            <person name="Kono T."/>
            <person name="Mallez S."/>
            <person name="Zhang Y."/>
            <person name="Obille A."/>
            <person name="Becker A."/>
            <person name="Abrahante J.E."/>
            <person name="Garbe J."/>
            <person name="Badalamenti J.P."/>
            <person name="Herman A."/>
            <person name="Mangelson H."/>
            <person name="Liachko I."/>
            <person name="Sullivan S."/>
            <person name="Sone E.D."/>
            <person name="Koren S."/>
            <person name="Silverstein K.A.T."/>
            <person name="Beckman K.B."/>
            <person name="Gohl D.M."/>
        </authorList>
    </citation>
    <scope>NUCLEOTIDE SEQUENCE</scope>
    <source>
        <strain evidence="1">Duluth1</strain>
        <tissue evidence="1">Whole animal</tissue>
    </source>
</reference>
<sequence>MSDVETILMVGGYSESPILQEAIKKKFPNIKIIVPPDAGLAVIKGAVIVGHCPIVNKESLSTYTYGTD</sequence>